<protein>
    <submittedName>
        <fullName evidence="4">Amino acid ABC transporter substrate-binding protein, PAAT family</fullName>
    </submittedName>
</protein>
<dbReference type="PANTHER" id="PTHR35936">
    <property type="entry name" value="MEMBRANE-BOUND LYTIC MUREIN TRANSGLYCOSYLASE F"/>
    <property type="match status" value="1"/>
</dbReference>
<dbReference type="EMBL" id="FMZW01000039">
    <property type="protein sequence ID" value="SDE91452.1"/>
    <property type="molecule type" value="Genomic_DNA"/>
</dbReference>
<keyword evidence="1" id="KW-0732">Signal</keyword>
<feature type="domain" description="Solute-binding protein family 3/N-terminal" evidence="3">
    <location>
        <begin position="133"/>
        <end position="361"/>
    </location>
</feature>
<sequence length="363" mass="39465">MGYKPFNFLKLPVMPNPPVQPFADRSRQLRLAAGMIAAALLALAYPAIAQTPPTQAPAAKTAPAPAPPTKAAPAQATPSAPAAPQAAPAAPAATQAAPTLPPKAAAEAAPQAVPGFWDPRRRPDRPDLSRLTVIRFLTETDYPPFNFTGPDGNPAGFNVDLARALCDEIKVTCTIQMRRFETLIDALATNRGDAIIASMAVTPQLRAKVDFTDPYYRAPARFVSRRDNAMPEIRPEYLEGKKVGVIAGTSHEAYLKAMFTDAEIHSYPDNDTLRAALRRGEVDFIFGDAISLAFWINGTDSAECCAFAGGPFVESRYFGEGVGIAVRKGNDLLRQSLNWALFRIWEKGRFTDLWLRYFSVSPF</sequence>
<gene>
    <name evidence="4" type="ORF">SAMN05216337_10396</name>
</gene>
<dbReference type="CDD" id="cd01001">
    <property type="entry name" value="PBP2_HisJ_LAO_like"/>
    <property type="match status" value="1"/>
</dbReference>
<dbReference type="Gene3D" id="3.40.190.10">
    <property type="entry name" value="Periplasmic binding protein-like II"/>
    <property type="match status" value="2"/>
</dbReference>
<feature type="region of interest" description="Disordered" evidence="2">
    <location>
        <begin position="53"/>
        <end position="124"/>
    </location>
</feature>
<evidence type="ECO:0000256" key="1">
    <source>
        <dbReference type="ARBA" id="ARBA00022729"/>
    </source>
</evidence>
<evidence type="ECO:0000256" key="2">
    <source>
        <dbReference type="SAM" id="MobiDB-lite"/>
    </source>
</evidence>
<accession>A0A1G7GTI7</accession>
<evidence type="ECO:0000313" key="5">
    <source>
        <dbReference type="Proteomes" id="UP000199245"/>
    </source>
</evidence>
<dbReference type="Proteomes" id="UP000199245">
    <property type="component" value="Unassembled WGS sequence"/>
</dbReference>
<evidence type="ECO:0000313" key="4">
    <source>
        <dbReference type="EMBL" id="SDE91452.1"/>
    </source>
</evidence>
<evidence type="ECO:0000259" key="3">
    <source>
        <dbReference type="SMART" id="SM00062"/>
    </source>
</evidence>
<dbReference type="InterPro" id="IPR001638">
    <property type="entry name" value="Solute-binding_3/MltF_N"/>
</dbReference>
<organism evidence="4 5">
    <name type="scientific">Bradyrhizobium brasilense</name>
    <dbReference type="NCBI Taxonomy" id="1419277"/>
    <lineage>
        <taxon>Bacteria</taxon>
        <taxon>Pseudomonadati</taxon>
        <taxon>Pseudomonadota</taxon>
        <taxon>Alphaproteobacteria</taxon>
        <taxon>Hyphomicrobiales</taxon>
        <taxon>Nitrobacteraceae</taxon>
        <taxon>Bradyrhizobium</taxon>
    </lineage>
</organism>
<dbReference type="AlphaFoldDB" id="A0A1G7GTI7"/>
<feature type="compositionally biased region" description="Low complexity" evidence="2">
    <location>
        <begin position="71"/>
        <end position="112"/>
    </location>
</feature>
<dbReference type="PANTHER" id="PTHR35936:SF35">
    <property type="entry name" value="L-CYSTINE-BINDING PROTEIN TCYJ"/>
    <property type="match status" value="1"/>
</dbReference>
<name>A0A1G7GTI7_9BRAD</name>
<dbReference type="SUPFAM" id="SSF53850">
    <property type="entry name" value="Periplasmic binding protein-like II"/>
    <property type="match status" value="1"/>
</dbReference>
<reference evidence="4 5" key="1">
    <citation type="submission" date="2016-10" db="EMBL/GenBank/DDBJ databases">
        <authorList>
            <person name="de Groot N.N."/>
        </authorList>
    </citation>
    <scope>NUCLEOTIDE SEQUENCE [LARGE SCALE GENOMIC DNA]</scope>
    <source>
        <strain evidence="4 5">R5</strain>
    </source>
</reference>
<dbReference type="SMART" id="SM00062">
    <property type="entry name" value="PBPb"/>
    <property type="match status" value="1"/>
</dbReference>
<dbReference type="Pfam" id="PF00497">
    <property type="entry name" value="SBP_bac_3"/>
    <property type="match status" value="1"/>
</dbReference>
<feature type="compositionally biased region" description="Low complexity" evidence="2">
    <location>
        <begin position="53"/>
        <end position="63"/>
    </location>
</feature>
<proteinExistence type="predicted"/>